<sequence>PGYATEHNFECSEHYSDIDMIVENTNFNISQVVKRPCRLIPRLLKQSSHLSTVIDEAAALSQDPALSTNIIENAPEDNDEFEILEETVIEEVPKKNRGRKASKKIENKF</sequence>
<name>A0ABN7V368_GIGMA</name>
<dbReference type="EMBL" id="CAJVQB010008936">
    <property type="protein sequence ID" value="CAG8724808.1"/>
    <property type="molecule type" value="Genomic_DNA"/>
</dbReference>
<evidence type="ECO:0000313" key="1">
    <source>
        <dbReference type="EMBL" id="CAG8724808.1"/>
    </source>
</evidence>
<gene>
    <name evidence="1" type="ORF">GMARGA_LOCUS13837</name>
</gene>
<keyword evidence="2" id="KW-1185">Reference proteome</keyword>
<dbReference type="Proteomes" id="UP000789901">
    <property type="component" value="Unassembled WGS sequence"/>
</dbReference>
<evidence type="ECO:0000313" key="2">
    <source>
        <dbReference type="Proteomes" id="UP000789901"/>
    </source>
</evidence>
<feature type="non-terminal residue" evidence="1">
    <location>
        <position position="1"/>
    </location>
</feature>
<accession>A0ABN7V368</accession>
<protein>
    <submittedName>
        <fullName evidence="1">32877_t:CDS:1</fullName>
    </submittedName>
</protein>
<reference evidence="1 2" key="1">
    <citation type="submission" date="2021-06" db="EMBL/GenBank/DDBJ databases">
        <authorList>
            <person name="Kallberg Y."/>
            <person name="Tangrot J."/>
            <person name="Rosling A."/>
        </authorList>
    </citation>
    <scope>NUCLEOTIDE SEQUENCE [LARGE SCALE GENOMIC DNA]</scope>
    <source>
        <strain evidence="1 2">120-4 pot B 10/14</strain>
    </source>
</reference>
<comment type="caution">
    <text evidence="1">The sequence shown here is derived from an EMBL/GenBank/DDBJ whole genome shotgun (WGS) entry which is preliminary data.</text>
</comment>
<proteinExistence type="predicted"/>
<organism evidence="1 2">
    <name type="scientific">Gigaspora margarita</name>
    <dbReference type="NCBI Taxonomy" id="4874"/>
    <lineage>
        <taxon>Eukaryota</taxon>
        <taxon>Fungi</taxon>
        <taxon>Fungi incertae sedis</taxon>
        <taxon>Mucoromycota</taxon>
        <taxon>Glomeromycotina</taxon>
        <taxon>Glomeromycetes</taxon>
        <taxon>Diversisporales</taxon>
        <taxon>Gigasporaceae</taxon>
        <taxon>Gigaspora</taxon>
    </lineage>
</organism>